<keyword evidence="1" id="KW-0472">Membrane</keyword>
<sequence length="140" mass="15031">MRPASIQWFERLYLGSLVIGLANLLFHYGKLSSMMGSLGGSMGFVFVSFFAGLAISLAFWYLVARRASNLAKWFLVALVALGLLGLPGSFSMTGTLGTPYIALGALATLVQTVSVGLLFTPEARRWFADKGAPTSPDVFE</sequence>
<keyword evidence="3" id="KW-1185">Reference proteome</keyword>
<dbReference type="RefSeq" id="WP_011443887.1">
    <property type="nucleotide sequence ID" value="NC_007794.1"/>
</dbReference>
<dbReference type="STRING" id="279238.Saro_0225"/>
<keyword evidence="1" id="KW-0812">Transmembrane</keyword>
<feature type="transmembrane region" description="Helical" evidence="1">
    <location>
        <begin position="70"/>
        <end position="88"/>
    </location>
</feature>
<feature type="transmembrane region" description="Helical" evidence="1">
    <location>
        <begin position="41"/>
        <end position="63"/>
    </location>
</feature>
<name>Q2GBV0_NOVAD</name>
<evidence type="ECO:0000313" key="3">
    <source>
        <dbReference type="Proteomes" id="UP000009134"/>
    </source>
</evidence>
<gene>
    <name evidence="2" type="ordered locus">Saro_0225</name>
</gene>
<accession>Q2GBV0</accession>
<dbReference type="EMBL" id="CP000248">
    <property type="protein sequence ID" value="ABD24673.1"/>
    <property type="molecule type" value="Genomic_DNA"/>
</dbReference>
<organism evidence="2 3">
    <name type="scientific">Novosphingobium aromaticivorans (strain ATCC 700278 / DSM 12444 / CCUG 56034 / CIP 105152 / NBRC 16084 / F199)</name>
    <dbReference type="NCBI Taxonomy" id="279238"/>
    <lineage>
        <taxon>Bacteria</taxon>
        <taxon>Pseudomonadati</taxon>
        <taxon>Pseudomonadota</taxon>
        <taxon>Alphaproteobacteria</taxon>
        <taxon>Sphingomonadales</taxon>
        <taxon>Sphingomonadaceae</taxon>
        <taxon>Novosphingobium</taxon>
    </lineage>
</organism>
<dbReference type="KEGG" id="nar:Saro_0225"/>
<evidence type="ECO:0000313" key="2">
    <source>
        <dbReference type="EMBL" id="ABD24673.1"/>
    </source>
</evidence>
<protein>
    <submittedName>
        <fullName evidence="2">Uncharacterized protein</fullName>
    </submittedName>
</protein>
<reference evidence="3" key="1">
    <citation type="submission" date="2006-01" db="EMBL/GenBank/DDBJ databases">
        <title>Complete sequence of Novosphingobium aromaticivorans DSM 12444.</title>
        <authorList>
            <consortium name="US DOE Joint Genome Institute"/>
            <person name="Copeland A."/>
            <person name="Lucas S."/>
            <person name="Lapidus A."/>
            <person name="Barry K."/>
            <person name="Detter J.C."/>
            <person name="Glavina T."/>
            <person name="Hammon N."/>
            <person name="Israni S."/>
            <person name="Pitluck S."/>
            <person name="Chain P."/>
            <person name="Malfatti S."/>
            <person name="Shin M."/>
            <person name="Vergez L."/>
            <person name="Schmutz J."/>
            <person name="Larimer F."/>
            <person name="Land M."/>
            <person name="Kyrpides N."/>
            <person name="Ivanova N."/>
            <person name="Fredrickson J."/>
            <person name="Balkwill D."/>
            <person name="Romine M.F."/>
            <person name="Richardson P."/>
        </authorList>
    </citation>
    <scope>NUCLEOTIDE SEQUENCE [LARGE SCALE GENOMIC DNA]</scope>
    <source>
        <strain evidence="3">ATCC 700278 / DSM 12444 / CCUG 56034 / CIP 105152 / NBRC 16084 / F199</strain>
    </source>
</reference>
<dbReference type="AlphaFoldDB" id="Q2GBV0"/>
<evidence type="ECO:0000256" key="1">
    <source>
        <dbReference type="SAM" id="Phobius"/>
    </source>
</evidence>
<dbReference type="eggNOG" id="ENOG5031C05">
    <property type="taxonomic scope" value="Bacteria"/>
</dbReference>
<proteinExistence type="predicted"/>
<dbReference type="HOGENOM" id="CLU_1833116_0_0_5"/>
<feature type="transmembrane region" description="Helical" evidence="1">
    <location>
        <begin position="12"/>
        <end position="29"/>
    </location>
</feature>
<dbReference type="Proteomes" id="UP000009134">
    <property type="component" value="Chromosome"/>
</dbReference>
<feature type="transmembrane region" description="Helical" evidence="1">
    <location>
        <begin position="100"/>
        <end position="120"/>
    </location>
</feature>
<keyword evidence="1" id="KW-1133">Transmembrane helix</keyword>